<reference evidence="2" key="3">
    <citation type="submission" date="2016-11" db="EMBL/GenBank/DDBJ databases">
        <authorList>
            <person name="Jaros S."/>
            <person name="Januszkiewicz K."/>
            <person name="Wedrychowicz H."/>
        </authorList>
    </citation>
    <scope>NUCLEOTIDE SEQUENCE [LARGE SCALE GENOMIC DNA]</scope>
    <source>
        <strain evidence="2">DSM 27989</strain>
    </source>
</reference>
<reference evidence="1" key="1">
    <citation type="journal article" date="2014" name="Int. J. Syst. Evol. Microbiol.">
        <title>Complete genome of a new Firmicutes species belonging to the dominant human colonic microbiota ('Ruminococcus bicirculans') reveals two chromosomes and a selective capacity to utilize plant glucans.</title>
        <authorList>
            <consortium name="NISC Comparative Sequencing Program"/>
            <person name="Wegmann U."/>
            <person name="Louis P."/>
            <person name="Goesmann A."/>
            <person name="Henrissat B."/>
            <person name="Duncan S.H."/>
            <person name="Flint H.J."/>
        </authorList>
    </citation>
    <scope>NUCLEOTIDE SEQUENCE</scope>
    <source>
        <strain evidence="1">CGMCC 1.12707</strain>
    </source>
</reference>
<dbReference type="EMBL" id="FRBH01000012">
    <property type="protein sequence ID" value="SHL62664.1"/>
    <property type="molecule type" value="Genomic_DNA"/>
</dbReference>
<evidence type="ECO:0000313" key="4">
    <source>
        <dbReference type="Proteomes" id="UP000650994"/>
    </source>
</evidence>
<name>A0A1M7C637_9FLAO</name>
<reference evidence="3" key="2">
    <citation type="submission" date="2016-11" db="EMBL/GenBank/DDBJ databases">
        <authorList>
            <person name="Varghese N."/>
            <person name="Submissions S."/>
        </authorList>
    </citation>
    <scope>NUCLEOTIDE SEQUENCE [LARGE SCALE GENOMIC DNA]</scope>
    <source>
        <strain evidence="3">DSM 27989</strain>
    </source>
</reference>
<accession>A0A1M7C637</accession>
<protein>
    <submittedName>
        <fullName evidence="2">Uncharacterized protein</fullName>
    </submittedName>
</protein>
<dbReference type="Proteomes" id="UP000650994">
    <property type="component" value="Unassembled WGS sequence"/>
</dbReference>
<keyword evidence="4" id="KW-1185">Reference proteome</keyword>
<dbReference type="Pfam" id="PF18979">
    <property type="entry name" value="DUF5715"/>
    <property type="match status" value="1"/>
</dbReference>
<dbReference type="RefSeq" id="WP_072933859.1">
    <property type="nucleotide sequence ID" value="NZ_BMFL01000016.1"/>
</dbReference>
<dbReference type="AlphaFoldDB" id="A0A1M7C637"/>
<dbReference type="OrthoDB" id="669427at2"/>
<reference evidence="1" key="5">
    <citation type="submission" date="2024-05" db="EMBL/GenBank/DDBJ databases">
        <authorList>
            <person name="Sun Q."/>
            <person name="Zhou Y."/>
        </authorList>
    </citation>
    <scope>NUCLEOTIDE SEQUENCE</scope>
    <source>
        <strain evidence="1">CGMCC 1.12707</strain>
    </source>
</reference>
<dbReference type="InterPro" id="IPR043769">
    <property type="entry name" value="DUF5715"/>
</dbReference>
<sequence length="193" mass="22301">MRNLLAVLFCISFFYVSAQSRIIIEPSKEYVQHLEAAKSHKLELIKDNKQLDKYTNQGKLVRIAQRGYGWRIADLSHSHAFLIPKGKDVLRNIARDFVKTTGQNFFVVTSLTRTLQDQNRLRGVNSNASSNDSAHNFGASFDISYIRFNHNVRIDSKLQNHLENILKSYVSTGKIYYVKESKSKCFHIIVRNY</sequence>
<organism evidence="2 3">
    <name type="scientific">Chishuiella changwenlii</name>
    <dbReference type="NCBI Taxonomy" id="1434701"/>
    <lineage>
        <taxon>Bacteria</taxon>
        <taxon>Pseudomonadati</taxon>
        <taxon>Bacteroidota</taxon>
        <taxon>Flavobacteriia</taxon>
        <taxon>Flavobacteriales</taxon>
        <taxon>Weeksellaceae</taxon>
        <taxon>Chishuiella</taxon>
    </lineage>
</organism>
<dbReference type="EMBL" id="BMFL01000016">
    <property type="protein sequence ID" value="GGF05501.1"/>
    <property type="molecule type" value="Genomic_DNA"/>
</dbReference>
<reference evidence="4" key="4">
    <citation type="journal article" date="2019" name="Int. J. Syst. Evol. Microbiol.">
        <title>The Global Catalogue of Microorganisms (GCM) 10K type strain sequencing project: providing services to taxonomists for standard genome sequencing and annotation.</title>
        <authorList>
            <consortium name="The Broad Institute Genomics Platform"/>
            <consortium name="The Broad Institute Genome Sequencing Center for Infectious Disease"/>
            <person name="Wu L."/>
            <person name="Ma J."/>
        </authorList>
    </citation>
    <scope>NUCLEOTIDE SEQUENCE [LARGE SCALE GENOMIC DNA]</scope>
    <source>
        <strain evidence="4">CGMCC 1.12707</strain>
    </source>
</reference>
<gene>
    <name evidence="1" type="ORF">GCM10010984_23450</name>
    <name evidence="2" type="ORF">SAMN05443634_112102</name>
</gene>
<evidence type="ECO:0000313" key="2">
    <source>
        <dbReference type="EMBL" id="SHL62664.1"/>
    </source>
</evidence>
<dbReference type="Proteomes" id="UP000184120">
    <property type="component" value="Unassembled WGS sequence"/>
</dbReference>
<evidence type="ECO:0000313" key="1">
    <source>
        <dbReference type="EMBL" id="GGF05501.1"/>
    </source>
</evidence>
<proteinExistence type="predicted"/>
<evidence type="ECO:0000313" key="3">
    <source>
        <dbReference type="Proteomes" id="UP000184120"/>
    </source>
</evidence>